<protein>
    <submittedName>
        <fullName evidence="5">AarF/ABC1/UbiB kinase family protein</fullName>
    </submittedName>
</protein>
<dbReference type="SUPFAM" id="SSF56112">
    <property type="entry name" value="Protein kinase-like (PK-like)"/>
    <property type="match status" value="1"/>
</dbReference>
<evidence type="ECO:0000256" key="2">
    <source>
        <dbReference type="SAM" id="MobiDB-lite"/>
    </source>
</evidence>
<accession>A0A9D7SER1</accession>
<keyword evidence="5" id="KW-0808">Transferase</keyword>
<dbReference type="PANTHER" id="PTHR10566">
    <property type="entry name" value="CHAPERONE-ACTIVITY OF BC1 COMPLEX CABC1 -RELATED"/>
    <property type="match status" value="1"/>
</dbReference>
<evidence type="ECO:0000256" key="3">
    <source>
        <dbReference type="SAM" id="Phobius"/>
    </source>
</evidence>
<dbReference type="Pfam" id="PF03109">
    <property type="entry name" value="ABC1"/>
    <property type="match status" value="1"/>
</dbReference>
<dbReference type="InterPro" id="IPR011009">
    <property type="entry name" value="Kinase-like_dom_sf"/>
</dbReference>
<keyword evidence="5" id="KW-0418">Kinase</keyword>
<dbReference type="GO" id="GO:0016301">
    <property type="term" value="F:kinase activity"/>
    <property type="evidence" value="ECO:0007669"/>
    <property type="project" value="UniProtKB-KW"/>
</dbReference>
<dbReference type="InterPro" id="IPR004147">
    <property type="entry name" value="ABC1_dom"/>
</dbReference>
<keyword evidence="3" id="KW-0812">Transmembrane</keyword>
<dbReference type="CDD" id="cd05121">
    <property type="entry name" value="ABC1_ADCK3-like"/>
    <property type="match status" value="1"/>
</dbReference>
<keyword evidence="3" id="KW-0472">Membrane</keyword>
<evidence type="ECO:0000256" key="1">
    <source>
        <dbReference type="ARBA" id="ARBA00009670"/>
    </source>
</evidence>
<evidence type="ECO:0000259" key="4">
    <source>
        <dbReference type="Pfam" id="PF03109"/>
    </source>
</evidence>
<organism evidence="5 6">
    <name type="scientific">Candidatus Geothrix skivensis</name>
    <dbReference type="NCBI Taxonomy" id="2954439"/>
    <lineage>
        <taxon>Bacteria</taxon>
        <taxon>Pseudomonadati</taxon>
        <taxon>Acidobacteriota</taxon>
        <taxon>Holophagae</taxon>
        <taxon>Holophagales</taxon>
        <taxon>Holophagaceae</taxon>
        <taxon>Geothrix</taxon>
    </lineage>
</organism>
<gene>
    <name evidence="5" type="ORF">IPP58_01460</name>
</gene>
<reference evidence="5" key="1">
    <citation type="submission" date="2020-10" db="EMBL/GenBank/DDBJ databases">
        <title>Connecting structure to function with the recovery of over 1000 high-quality activated sludge metagenome-assembled genomes encoding full-length rRNA genes using long-read sequencing.</title>
        <authorList>
            <person name="Singleton C.M."/>
            <person name="Petriglieri F."/>
            <person name="Kristensen J.M."/>
            <person name="Kirkegaard R.H."/>
            <person name="Michaelsen T.Y."/>
            <person name="Andersen M.H."/>
            <person name="Karst S.M."/>
            <person name="Dueholm M.S."/>
            <person name="Nielsen P.H."/>
            <person name="Albertsen M."/>
        </authorList>
    </citation>
    <scope>NUCLEOTIDE SEQUENCE</scope>
    <source>
        <strain evidence="5">Skiv_18-Q3-R9-52_MAXAC.067</strain>
    </source>
</reference>
<keyword evidence="3" id="KW-1133">Transmembrane helix</keyword>
<comment type="similarity">
    <text evidence="1">Belongs to the protein kinase superfamily. ADCK protein kinase family.</text>
</comment>
<dbReference type="Proteomes" id="UP000886657">
    <property type="component" value="Unassembled WGS sequence"/>
</dbReference>
<dbReference type="EMBL" id="JADKIO010000004">
    <property type="protein sequence ID" value="MBK9795164.1"/>
    <property type="molecule type" value="Genomic_DNA"/>
</dbReference>
<feature type="region of interest" description="Disordered" evidence="2">
    <location>
        <begin position="1"/>
        <end position="26"/>
    </location>
</feature>
<dbReference type="AlphaFoldDB" id="A0A9D7SER1"/>
<comment type="caution">
    <text evidence="5">The sequence shown here is derived from an EMBL/GenBank/DDBJ whole genome shotgun (WGS) entry which is preliminary data.</text>
</comment>
<sequence length="591" mass="66123">MKNMAETADPETSVKGHPPGVGTEGGTIRVTRALRAEALDQEALLRAAGFEVVRSWKPQGLVRRLLVTWRHFLGLLFGALAVHVTTKPEEGGPKGLRFLLLWVAALPGRLFVDRTLRHQPFPIQLRRRLERLGPTYIKLGQILSLREDLLPRPITDELKHLLNRLPVVPLSVLVGIIERDLRQPVEQLFLSIDPIPLGSASIGQTHKAVTLDGEPVLLKVVKPGIRQTLERDARLLRMLGAVAQLIIPRYQPRQLVNEFCAYTLREVDLRLEAENAEIFAGHFADVPDVVFPRIHRQFCGRSVLCMEFFDGLSPDSPQALDLPEEERRHLTDLGAMSIIRMLYRDGFFHADLHPGNLIILPGPRIGFIDLGMVGRLDEDLRRSLMYYYFALVMGDGENAARYLTAIAIPGPDADPNGFRRDAVDIALRWKRASNFREFSLGQLILQSLSKGAEHGMYFPVELVLMVKALVTFEGVGNVLLPGFDVAEVSRRHIRSLFIDQFSPLRLLSEGMRGVPELVDAMAKMPLLITDGLRVLEKFAHQPKEPPLSGLRGTLIAGCCLVAGAVAMGFRSPWPVWTFLFLLAFVLAVRRK</sequence>
<feature type="transmembrane region" description="Helical" evidence="3">
    <location>
        <begin position="573"/>
        <end position="589"/>
    </location>
</feature>
<dbReference type="InterPro" id="IPR050154">
    <property type="entry name" value="UbiB_kinase"/>
</dbReference>
<dbReference type="PANTHER" id="PTHR10566:SF113">
    <property type="entry name" value="PROTEIN ACTIVITY OF BC1 COMPLEX KINASE 7, CHLOROPLASTIC"/>
    <property type="match status" value="1"/>
</dbReference>
<evidence type="ECO:0000313" key="6">
    <source>
        <dbReference type="Proteomes" id="UP000886657"/>
    </source>
</evidence>
<evidence type="ECO:0000313" key="5">
    <source>
        <dbReference type="EMBL" id="MBK9795164.1"/>
    </source>
</evidence>
<feature type="domain" description="ABC1 atypical kinase-like" evidence="4">
    <location>
        <begin position="161"/>
        <end position="401"/>
    </location>
</feature>
<name>A0A9D7SER1_9BACT</name>
<proteinExistence type="inferred from homology"/>